<evidence type="ECO:0000256" key="2">
    <source>
        <dbReference type="ARBA" id="ARBA00009347"/>
    </source>
</evidence>
<evidence type="ECO:0000259" key="7">
    <source>
        <dbReference type="Pfam" id="PF02771"/>
    </source>
</evidence>
<keyword evidence="5" id="KW-0560">Oxidoreductase</keyword>
<name>A3U152_PSEBH</name>
<evidence type="ECO:0000313" key="8">
    <source>
        <dbReference type="EMBL" id="EAQ02035.1"/>
    </source>
</evidence>
<dbReference type="PANTHER" id="PTHR43884:SF20">
    <property type="entry name" value="ACYL-COA DEHYDROGENASE FADE28"/>
    <property type="match status" value="1"/>
</dbReference>
<proteinExistence type="inferred from homology"/>
<dbReference type="Pfam" id="PF02771">
    <property type="entry name" value="Acyl-CoA_dh_N"/>
    <property type="match status" value="1"/>
</dbReference>
<dbReference type="InterPro" id="IPR036250">
    <property type="entry name" value="AcylCo_DH-like_C"/>
</dbReference>
<dbReference type="InterPro" id="IPR013786">
    <property type="entry name" value="AcylCoA_DH/ox_N"/>
</dbReference>
<dbReference type="Proteomes" id="UP000004318">
    <property type="component" value="Unassembled WGS sequence"/>
</dbReference>
<dbReference type="InterPro" id="IPR037069">
    <property type="entry name" value="AcylCoA_DH/ox_N_sf"/>
</dbReference>
<protein>
    <submittedName>
        <fullName evidence="8">Putative acyl-CoA dehydrogenase</fullName>
    </submittedName>
</protein>
<dbReference type="Gene3D" id="1.20.140.10">
    <property type="entry name" value="Butyryl-CoA Dehydrogenase, subunit A, domain 3"/>
    <property type="match status" value="1"/>
</dbReference>
<dbReference type="GO" id="GO:0050660">
    <property type="term" value="F:flavin adenine dinucleotide binding"/>
    <property type="evidence" value="ECO:0007669"/>
    <property type="project" value="InterPro"/>
</dbReference>
<dbReference type="SUPFAM" id="SSF56645">
    <property type="entry name" value="Acyl-CoA dehydrogenase NM domain-like"/>
    <property type="match status" value="1"/>
</dbReference>
<organism evidence="8 9">
    <name type="scientific">Pseudooceanicola batsensis (strain ATCC BAA-863 / DSM 15984 / KCTC 12145 / HTCC2597)</name>
    <name type="common">Oceanicola batsensis</name>
    <dbReference type="NCBI Taxonomy" id="252305"/>
    <lineage>
        <taxon>Bacteria</taxon>
        <taxon>Pseudomonadati</taxon>
        <taxon>Pseudomonadota</taxon>
        <taxon>Alphaproteobacteria</taxon>
        <taxon>Rhodobacterales</taxon>
        <taxon>Paracoccaceae</taxon>
        <taxon>Pseudooceanicola</taxon>
    </lineage>
</organism>
<dbReference type="HOGENOM" id="CLU_018204_5_2_5"/>
<evidence type="ECO:0000256" key="5">
    <source>
        <dbReference type="ARBA" id="ARBA00023002"/>
    </source>
</evidence>
<dbReference type="CDD" id="cd00567">
    <property type="entry name" value="ACAD"/>
    <property type="match status" value="1"/>
</dbReference>
<evidence type="ECO:0000256" key="1">
    <source>
        <dbReference type="ARBA" id="ARBA00001974"/>
    </source>
</evidence>
<dbReference type="InterPro" id="IPR046373">
    <property type="entry name" value="Acyl-CoA_Oxase/DH_mid-dom_sf"/>
</dbReference>
<keyword evidence="3" id="KW-0285">Flavoprotein</keyword>
<dbReference type="AlphaFoldDB" id="A3U152"/>
<keyword evidence="9" id="KW-1185">Reference proteome</keyword>
<evidence type="ECO:0000256" key="4">
    <source>
        <dbReference type="ARBA" id="ARBA00022827"/>
    </source>
</evidence>
<dbReference type="OrthoDB" id="7328575at2"/>
<accession>A3U152</accession>
<evidence type="ECO:0000256" key="3">
    <source>
        <dbReference type="ARBA" id="ARBA00022630"/>
    </source>
</evidence>
<gene>
    <name evidence="8" type="ORF">OB2597_20461</name>
</gene>
<keyword evidence="4" id="KW-0274">FAD</keyword>
<dbReference type="Pfam" id="PF00441">
    <property type="entry name" value="Acyl-CoA_dh_1"/>
    <property type="match status" value="1"/>
</dbReference>
<comment type="cofactor">
    <cofactor evidence="1">
        <name>FAD</name>
        <dbReference type="ChEBI" id="CHEBI:57692"/>
    </cofactor>
</comment>
<dbReference type="Gene3D" id="1.10.540.10">
    <property type="entry name" value="Acyl-CoA dehydrogenase/oxidase, N-terminal domain"/>
    <property type="match status" value="1"/>
</dbReference>
<feature type="domain" description="Acyl-CoA dehydrogenase/oxidase C-terminal" evidence="6">
    <location>
        <begin position="229"/>
        <end position="364"/>
    </location>
</feature>
<feature type="domain" description="Acyl-CoA dehydrogenase/oxidase N-terminal" evidence="7">
    <location>
        <begin position="14"/>
        <end position="121"/>
    </location>
</feature>
<dbReference type="InterPro" id="IPR009100">
    <property type="entry name" value="AcylCoA_DH/oxidase_NM_dom_sf"/>
</dbReference>
<comment type="caution">
    <text evidence="8">The sequence shown here is derived from an EMBL/GenBank/DDBJ whole genome shotgun (WGS) entry which is preliminary data.</text>
</comment>
<evidence type="ECO:0000313" key="9">
    <source>
        <dbReference type="Proteomes" id="UP000004318"/>
    </source>
</evidence>
<dbReference type="SUPFAM" id="SSF47203">
    <property type="entry name" value="Acyl-CoA dehydrogenase C-terminal domain-like"/>
    <property type="match status" value="1"/>
</dbReference>
<dbReference type="RefSeq" id="WP_009804035.1">
    <property type="nucleotide sequence ID" value="NZ_AAMO01000009.1"/>
</dbReference>
<evidence type="ECO:0000259" key="6">
    <source>
        <dbReference type="Pfam" id="PF00441"/>
    </source>
</evidence>
<dbReference type="GO" id="GO:0003995">
    <property type="term" value="F:acyl-CoA dehydrogenase activity"/>
    <property type="evidence" value="ECO:0007669"/>
    <property type="project" value="TreeGrafter"/>
</dbReference>
<dbReference type="InterPro" id="IPR009075">
    <property type="entry name" value="AcylCo_DH/oxidase_C"/>
</dbReference>
<sequence>MPQIDLDDEDGTLAMLRDSVAAFATTTGGATSLRERRAAGSDLDLAQWRAMADAGWVGLTLPEDLGGVGLGLREQVVLSESIGRALLTEPLAQLGVFSSVLLAASGPGETRDRLARGLADGSRIVSQVWQDTRGRRHPLDASLTGETVTIDGTGHLVAAPRTATDFLVMARTGKELMLVAVDAKTPGFSHSLRPTVDGSMIGSADFEGCTVPTDQILCRNTQVETAFADAIEATRLALASELAGLGARALEITVEFTKERVQFGKPIASFQTIQHRLVDMWSDSEFACAAQANAVETLADNPGLAASLAILAAKARAGDAAVSITRRAIHLHGAMGFTDECDISLYMKRATNLNATLGQSEELRLEFVSRERAA</sequence>
<dbReference type="PANTHER" id="PTHR43884">
    <property type="entry name" value="ACYL-COA DEHYDROGENASE"/>
    <property type="match status" value="1"/>
</dbReference>
<dbReference type="STRING" id="252305.OB2597_20461"/>
<dbReference type="EMBL" id="AAMO01000009">
    <property type="protein sequence ID" value="EAQ02035.1"/>
    <property type="molecule type" value="Genomic_DNA"/>
</dbReference>
<comment type="similarity">
    <text evidence="2">Belongs to the acyl-CoA dehydrogenase family.</text>
</comment>
<reference evidence="8 9" key="1">
    <citation type="journal article" date="2010" name="J. Bacteriol.">
        <title>Genome sequences of Oceanicola granulosus HTCC2516(T) and Oceanicola batsensis HTCC2597(TDelta).</title>
        <authorList>
            <person name="Thrash J.C."/>
            <person name="Cho J.C."/>
            <person name="Vergin K.L."/>
            <person name="Giovannoni S.J."/>
        </authorList>
    </citation>
    <scope>NUCLEOTIDE SEQUENCE [LARGE SCALE GENOMIC DNA]</scope>
    <source>
        <strain evidence="9">ATCC BAA-863 / DSM 15984 / KCTC 12145 / HTCC2597</strain>
    </source>
</reference>
<dbReference type="Gene3D" id="2.40.110.10">
    <property type="entry name" value="Butyryl-CoA Dehydrogenase, subunit A, domain 2"/>
    <property type="match status" value="1"/>
</dbReference>